<evidence type="ECO:0000313" key="2">
    <source>
        <dbReference type="Proteomes" id="UP000481153"/>
    </source>
</evidence>
<accession>A0A6G0WVR5</accession>
<gene>
    <name evidence="1" type="ORF">Ae201684_011225</name>
</gene>
<evidence type="ECO:0000313" key="1">
    <source>
        <dbReference type="EMBL" id="KAF0731605.1"/>
    </source>
</evidence>
<comment type="caution">
    <text evidence="1">The sequence shown here is derived from an EMBL/GenBank/DDBJ whole genome shotgun (WGS) entry which is preliminary data.</text>
</comment>
<protein>
    <submittedName>
        <fullName evidence="1">Uncharacterized protein</fullName>
    </submittedName>
</protein>
<reference evidence="1 2" key="1">
    <citation type="submission" date="2019-07" db="EMBL/GenBank/DDBJ databases">
        <title>Genomics analysis of Aphanomyces spp. identifies a new class of oomycete effector associated with host adaptation.</title>
        <authorList>
            <person name="Gaulin E."/>
        </authorList>
    </citation>
    <scope>NUCLEOTIDE SEQUENCE [LARGE SCALE GENOMIC DNA]</scope>
    <source>
        <strain evidence="1 2">ATCC 201684</strain>
    </source>
</reference>
<dbReference type="AlphaFoldDB" id="A0A6G0WVR5"/>
<sequence length="206" mass="22922">MGGGILHSIKHPHSTMLRQTVGSNSSSREGMRAAELCPGSQTTDEDIIMVVPEDYNLSVLRTQLDKIGFNRELSGNPTSPTVHVATLTFVQPSTTPPTSPQPKDLLRHQLKKKADIQNCHVLYLDDMNVSNTRPPVANSLYREGFRKRKSTHVGMNDGTDRSHEDNDDDIADNIVYDRTVHKLSEFDRETYPFQPPDCQGGFAACS</sequence>
<dbReference type="Proteomes" id="UP000481153">
    <property type="component" value="Unassembled WGS sequence"/>
</dbReference>
<proteinExistence type="predicted"/>
<organism evidence="1 2">
    <name type="scientific">Aphanomyces euteiches</name>
    <dbReference type="NCBI Taxonomy" id="100861"/>
    <lineage>
        <taxon>Eukaryota</taxon>
        <taxon>Sar</taxon>
        <taxon>Stramenopiles</taxon>
        <taxon>Oomycota</taxon>
        <taxon>Saprolegniomycetes</taxon>
        <taxon>Saprolegniales</taxon>
        <taxon>Verrucalvaceae</taxon>
        <taxon>Aphanomyces</taxon>
    </lineage>
</organism>
<name>A0A6G0WVR5_9STRA</name>
<dbReference type="VEuPathDB" id="FungiDB:AeMF1_014866"/>
<keyword evidence="2" id="KW-1185">Reference proteome</keyword>
<dbReference type="EMBL" id="VJMJ01000141">
    <property type="protein sequence ID" value="KAF0731605.1"/>
    <property type="molecule type" value="Genomic_DNA"/>
</dbReference>